<evidence type="ECO:0000313" key="3">
    <source>
        <dbReference type="Proteomes" id="UP000666369"/>
    </source>
</evidence>
<dbReference type="InterPro" id="IPR058148">
    <property type="entry name" value="M949_RS01915-like_dom"/>
</dbReference>
<keyword evidence="3" id="KW-1185">Reference proteome</keyword>
<name>A0ABX0FRY4_9BURK</name>
<organism evidence="2 3">
    <name type="scientific">Duganella aceris</name>
    <dbReference type="NCBI Taxonomy" id="2703883"/>
    <lineage>
        <taxon>Bacteria</taxon>
        <taxon>Pseudomonadati</taxon>
        <taxon>Pseudomonadota</taxon>
        <taxon>Betaproteobacteria</taxon>
        <taxon>Burkholderiales</taxon>
        <taxon>Oxalobacteraceae</taxon>
        <taxon>Telluria group</taxon>
        <taxon>Duganella</taxon>
    </lineage>
</organism>
<feature type="chain" id="PRO_5046442597" evidence="1">
    <location>
        <begin position="19"/>
        <end position="207"/>
    </location>
</feature>
<evidence type="ECO:0000256" key="1">
    <source>
        <dbReference type="SAM" id="SignalP"/>
    </source>
</evidence>
<gene>
    <name evidence="2" type="ORF">GW587_24620</name>
</gene>
<feature type="signal peptide" evidence="1">
    <location>
        <begin position="1"/>
        <end position="18"/>
    </location>
</feature>
<dbReference type="Proteomes" id="UP000666369">
    <property type="component" value="Unassembled WGS sequence"/>
</dbReference>
<reference evidence="2 3" key="1">
    <citation type="submission" date="2020-01" db="EMBL/GenBank/DDBJ databases">
        <authorList>
            <person name="Lee S.D."/>
        </authorList>
    </citation>
    <scope>NUCLEOTIDE SEQUENCE [LARGE SCALE GENOMIC DNA]</scope>
    <source>
        <strain evidence="2 3">SAP-35</strain>
    </source>
</reference>
<reference evidence="3" key="2">
    <citation type="submission" date="2023-07" db="EMBL/GenBank/DDBJ databases">
        <title>Duganella aceri sp. nov., isolated from tree sap.</title>
        <authorList>
            <person name="Kim I.S."/>
        </authorList>
    </citation>
    <scope>NUCLEOTIDE SEQUENCE [LARGE SCALE GENOMIC DNA]</scope>
    <source>
        <strain evidence="3">SAP-35</strain>
    </source>
</reference>
<sequence length="207" mass="22555">MNHLILIAVLAAGGDAFAAEPPADVDAGYLRSQGVGYAGTLVGARLVSDRIGEHLLVMSSKSAPSPSKPSGREEYHELAAVYYGRKAGQWQAEWTVRDMVDCPALDSVAEFFPALVSETDLNQDGRSEITIPYRLFCSGGIDYSTVKVILRDGDAKLAIRGELEFFQPDGKVAIEGSKHYDKALLQPANSAYKRHLDTVWQAVARRK</sequence>
<protein>
    <submittedName>
        <fullName evidence="2">Uncharacterized protein</fullName>
    </submittedName>
</protein>
<dbReference type="NCBIfam" id="NF046077">
    <property type="entry name" value="LPS_M949_RS01915"/>
    <property type="match status" value="1"/>
</dbReference>
<comment type="caution">
    <text evidence="2">The sequence shown here is derived from an EMBL/GenBank/DDBJ whole genome shotgun (WGS) entry which is preliminary data.</text>
</comment>
<accession>A0ABX0FRY4</accession>
<dbReference type="RefSeq" id="WP_166107550.1">
    <property type="nucleotide sequence ID" value="NZ_JAADJT010000012.1"/>
</dbReference>
<keyword evidence="1" id="KW-0732">Signal</keyword>
<evidence type="ECO:0000313" key="2">
    <source>
        <dbReference type="EMBL" id="NGZ87432.1"/>
    </source>
</evidence>
<proteinExistence type="predicted"/>
<dbReference type="EMBL" id="JAADJT010000012">
    <property type="protein sequence ID" value="NGZ87432.1"/>
    <property type="molecule type" value="Genomic_DNA"/>
</dbReference>